<evidence type="ECO:0000313" key="5">
    <source>
        <dbReference type="Proteomes" id="UP000502608"/>
    </source>
</evidence>
<dbReference type="KEGG" id="saes:HBH39_04665"/>
<dbReference type="HAMAP" id="MF_00460">
    <property type="entry name" value="UPF0125_RnfH"/>
    <property type="match status" value="1"/>
</dbReference>
<organism evidence="4 5">
    <name type="scientific">Shewanella aestuarii</name>
    <dbReference type="NCBI Taxonomy" id="1028752"/>
    <lineage>
        <taxon>Bacteria</taxon>
        <taxon>Pseudomonadati</taxon>
        <taxon>Pseudomonadota</taxon>
        <taxon>Gammaproteobacteria</taxon>
        <taxon>Alteromonadales</taxon>
        <taxon>Shewanellaceae</taxon>
        <taxon>Shewanella</taxon>
    </lineage>
</organism>
<evidence type="ECO:0000256" key="3">
    <source>
        <dbReference type="SAM" id="MobiDB-lite"/>
    </source>
</evidence>
<dbReference type="PANTHER" id="PTHR37483:SF1">
    <property type="entry name" value="UPF0125 PROTEIN RATB"/>
    <property type="match status" value="1"/>
</dbReference>
<proteinExistence type="inferred from homology"/>
<feature type="region of interest" description="Disordered" evidence="3">
    <location>
        <begin position="89"/>
        <end position="111"/>
    </location>
</feature>
<dbReference type="Proteomes" id="UP000502608">
    <property type="component" value="Chromosome"/>
</dbReference>
<protein>
    <recommendedName>
        <fullName evidence="2">UPF0125 protein HBH39_04665</fullName>
    </recommendedName>
</protein>
<name>A0A6G9QHK3_9GAMM</name>
<sequence>MINEQESFAVDVVYALPKQQKIITVMVKPGCTFIEAVKQSNICDFFPEIDLNSVKLGVFSRIVKADEVLVPGQRVEIYRPLIADPKDVRRKRAEKAKDEGRINKVTGAKVS</sequence>
<dbReference type="InterPro" id="IPR016155">
    <property type="entry name" value="Mopterin_synth/thiamin_S_b"/>
</dbReference>
<dbReference type="RefSeq" id="WP_167676047.1">
    <property type="nucleotide sequence ID" value="NZ_CP050313.1"/>
</dbReference>
<dbReference type="AlphaFoldDB" id="A0A6G9QHK3"/>
<dbReference type="SUPFAM" id="SSF54285">
    <property type="entry name" value="MoaD/ThiS"/>
    <property type="match status" value="1"/>
</dbReference>
<gene>
    <name evidence="4" type="ORF">HBH39_04665</name>
</gene>
<dbReference type="InterPro" id="IPR037021">
    <property type="entry name" value="RnfH_sf"/>
</dbReference>
<evidence type="ECO:0000256" key="2">
    <source>
        <dbReference type="HAMAP-Rule" id="MF_00460"/>
    </source>
</evidence>
<dbReference type="InterPro" id="IPR005346">
    <property type="entry name" value="RnfH"/>
</dbReference>
<dbReference type="NCBIfam" id="NF002490">
    <property type="entry name" value="PRK01777.1"/>
    <property type="match status" value="1"/>
</dbReference>
<dbReference type="Pfam" id="PF03658">
    <property type="entry name" value="Ub-RnfH"/>
    <property type="match status" value="1"/>
</dbReference>
<keyword evidence="5" id="KW-1185">Reference proteome</keyword>
<evidence type="ECO:0000313" key="4">
    <source>
        <dbReference type="EMBL" id="QIR13878.1"/>
    </source>
</evidence>
<evidence type="ECO:0000256" key="1">
    <source>
        <dbReference type="ARBA" id="ARBA00010645"/>
    </source>
</evidence>
<accession>A0A6G9QHK3</accession>
<comment type="similarity">
    <text evidence="1 2">Belongs to the UPF0125 (RnfH) family.</text>
</comment>
<dbReference type="Gene3D" id="3.10.20.280">
    <property type="entry name" value="RnfH-like"/>
    <property type="match status" value="1"/>
</dbReference>
<reference evidence="4 5" key="1">
    <citation type="submission" date="2020-03" db="EMBL/GenBank/DDBJ databases">
        <title>Complete genome sequence of Shewanella sp.</title>
        <authorList>
            <person name="Kim Y.-S."/>
            <person name="Kim S.-J."/>
            <person name="Jung H.-K."/>
            <person name="Kim K.-H."/>
        </authorList>
    </citation>
    <scope>NUCLEOTIDE SEQUENCE [LARGE SCALE GENOMIC DNA]</scope>
    <source>
        <strain evidence="4 5">PN3F2</strain>
    </source>
</reference>
<dbReference type="PANTHER" id="PTHR37483">
    <property type="entry name" value="UPF0125 PROTEIN RATB"/>
    <property type="match status" value="1"/>
</dbReference>
<dbReference type="EMBL" id="CP050313">
    <property type="protein sequence ID" value="QIR13878.1"/>
    <property type="molecule type" value="Genomic_DNA"/>
</dbReference>